<comment type="caution">
    <text evidence="1">The sequence shown here is derived from an EMBL/GenBank/DDBJ whole genome shotgun (WGS) entry which is preliminary data.</text>
</comment>
<protein>
    <submittedName>
        <fullName evidence="1">Type III effector AvrB4-2</fullName>
    </submittedName>
</protein>
<name>A0A0P9MH10_PSECA</name>
<evidence type="ECO:0000313" key="2">
    <source>
        <dbReference type="Proteomes" id="UP000050564"/>
    </source>
</evidence>
<proteinExistence type="predicted"/>
<dbReference type="EMBL" id="LJPX01000503">
    <property type="protein sequence ID" value="KPW67786.1"/>
    <property type="molecule type" value="Genomic_DNA"/>
</dbReference>
<sequence>MTNEDNGGRPNPFELLTKFKAKEGDRAPVLSADIDRLSINNDFPSREAPSSEPAKIKRFRDAIPPKAQLNFRAEVSDRERFYELAQQHGYQKLGDLFKQCLDAFEEKMRK</sequence>
<dbReference type="PATRIC" id="fig|86840.3.peg.2894"/>
<dbReference type="AlphaFoldDB" id="A0A0P9MH10"/>
<dbReference type="RefSeq" id="WP_031599086.1">
    <property type="nucleotide sequence ID" value="NZ_FNKU01000002.1"/>
</dbReference>
<accession>A0A0P9MH10</accession>
<organism evidence="1 2">
    <name type="scientific">Pseudomonas cannabina</name>
    <dbReference type="NCBI Taxonomy" id="86840"/>
    <lineage>
        <taxon>Bacteria</taxon>
        <taxon>Pseudomonadati</taxon>
        <taxon>Pseudomonadota</taxon>
        <taxon>Gammaproteobacteria</taxon>
        <taxon>Pseudomonadales</taxon>
        <taxon>Pseudomonadaceae</taxon>
        <taxon>Pseudomonas</taxon>
    </lineage>
</organism>
<dbReference type="Proteomes" id="UP000050564">
    <property type="component" value="Unassembled WGS sequence"/>
</dbReference>
<gene>
    <name evidence="1" type="ORF">ALO81_200210</name>
</gene>
<reference evidence="1 2" key="1">
    <citation type="submission" date="2015-09" db="EMBL/GenBank/DDBJ databases">
        <title>Genome announcement of multiple Pseudomonas syringae strains.</title>
        <authorList>
            <person name="Thakur S."/>
            <person name="Wang P.W."/>
            <person name="Gong Y."/>
            <person name="Weir B.S."/>
            <person name="Guttman D.S."/>
        </authorList>
    </citation>
    <scope>NUCLEOTIDE SEQUENCE [LARGE SCALE GENOMIC DNA]</scope>
    <source>
        <strain evidence="1 2">ICMP2823</strain>
    </source>
</reference>
<evidence type="ECO:0000313" key="1">
    <source>
        <dbReference type="EMBL" id="KPW67786.1"/>
    </source>
</evidence>